<dbReference type="Pfam" id="PF03314">
    <property type="entry name" value="DUF273"/>
    <property type="match status" value="1"/>
</dbReference>
<dbReference type="PANTHER" id="PTHR31562:SF4">
    <property type="entry name" value="DUF268 DOMAIN-CONTAINING PROTEIN-RELATED"/>
    <property type="match status" value="1"/>
</dbReference>
<dbReference type="WBParaSite" id="PTRK_0001780100.1">
    <property type="protein sequence ID" value="PTRK_0001780100.1"/>
    <property type="gene ID" value="PTRK_0001780100"/>
</dbReference>
<protein>
    <submittedName>
        <fullName evidence="3">Nucleotide-diphospho-sugar transferase domain-containing protein</fullName>
    </submittedName>
</protein>
<organism evidence="2 3">
    <name type="scientific">Parastrongyloides trichosuri</name>
    <name type="common">Possum-specific nematode worm</name>
    <dbReference type="NCBI Taxonomy" id="131310"/>
    <lineage>
        <taxon>Eukaryota</taxon>
        <taxon>Metazoa</taxon>
        <taxon>Ecdysozoa</taxon>
        <taxon>Nematoda</taxon>
        <taxon>Chromadorea</taxon>
        <taxon>Rhabditida</taxon>
        <taxon>Tylenchina</taxon>
        <taxon>Panagrolaimomorpha</taxon>
        <taxon>Strongyloidoidea</taxon>
        <taxon>Strongyloididae</taxon>
        <taxon>Parastrongyloides</taxon>
    </lineage>
</organism>
<accession>A0A0N5A713</accession>
<dbReference type="STRING" id="131310.A0A0N5A713"/>
<name>A0A0N5A713_PARTI</name>
<keyword evidence="1" id="KW-0812">Transmembrane</keyword>
<reference evidence="3" key="1">
    <citation type="submission" date="2017-02" db="UniProtKB">
        <authorList>
            <consortium name="WormBaseParasite"/>
        </authorList>
    </citation>
    <scope>IDENTIFICATION</scope>
</reference>
<dbReference type="InterPro" id="IPR029044">
    <property type="entry name" value="Nucleotide-diphossugar_trans"/>
</dbReference>
<keyword evidence="2" id="KW-1185">Reference proteome</keyword>
<sequence>MDCRYLYLIIVLLLLYYLFPNYYKNYSKTFSSNGNNKKIAIVMIVSEGTEIKYKHAINTVSCYCSENDCEFLILDENLYPPILKQCEQQDFMFRRHCVVAMFGQECEATYNYIIFIEGDIGVINPKHDIKNFLPKGREEILFYNKFFNNDIMAGSYIFKNTQYARNFLYYFANYEKKVPIQHDESDGIAIHAAFVDYLRKGGHRKEYEHCIKLWRLAEGNHGNLMFTTCMRWILNKYNEKKDDKDEALFDNGRLVILSKSSKRRWARDGWLTDWKFCENDFFHHGWTSEIVEKESLPFVKAGVCYEYDSSVKIDCSKIDDDLGQFIKNTEENEKQDLELSGLLRI</sequence>
<keyword evidence="1" id="KW-0472">Membrane</keyword>
<evidence type="ECO:0000313" key="2">
    <source>
        <dbReference type="Proteomes" id="UP000038045"/>
    </source>
</evidence>
<dbReference type="InterPro" id="IPR004988">
    <property type="entry name" value="DUF273"/>
</dbReference>
<dbReference type="Proteomes" id="UP000038045">
    <property type="component" value="Unplaced"/>
</dbReference>
<proteinExistence type="predicted"/>
<feature type="transmembrane region" description="Helical" evidence="1">
    <location>
        <begin position="5"/>
        <end position="23"/>
    </location>
</feature>
<evidence type="ECO:0000256" key="1">
    <source>
        <dbReference type="SAM" id="Phobius"/>
    </source>
</evidence>
<evidence type="ECO:0000313" key="3">
    <source>
        <dbReference type="WBParaSite" id="PTRK_0001780100.1"/>
    </source>
</evidence>
<keyword evidence="1" id="KW-1133">Transmembrane helix</keyword>
<dbReference type="AlphaFoldDB" id="A0A0N5A713"/>
<dbReference type="PANTHER" id="PTHR31562">
    <property type="entry name" value="PROTEIN CBG18972"/>
    <property type="match status" value="1"/>
</dbReference>
<dbReference type="Gene3D" id="3.90.550.10">
    <property type="entry name" value="Spore Coat Polysaccharide Biosynthesis Protein SpsA, Chain A"/>
    <property type="match status" value="1"/>
</dbReference>